<dbReference type="AlphaFoldDB" id="A0A2S2DRS1"/>
<dbReference type="KEGG" id="psez:HME7025_00200"/>
<accession>A0A2S2DRS1</accession>
<dbReference type="InterPro" id="IPR022655">
    <property type="entry name" value="DUF1553"/>
</dbReference>
<proteinExistence type="predicted"/>
<evidence type="ECO:0000259" key="3">
    <source>
        <dbReference type="Pfam" id="PF07635"/>
    </source>
</evidence>
<dbReference type="PANTHER" id="PTHR35889:SF3">
    <property type="entry name" value="F-BOX DOMAIN-CONTAINING PROTEIN"/>
    <property type="match status" value="1"/>
</dbReference>
<feature type="domain" description="DUF1553" evidence="2">
    <location>
        <begin position="621"/>
        <end position="875"/>
    </location>
</feature>
<evidence type="ECO:0000259" key="2">
    <source>
        <dbReference type="Pfam" id="PF07587"/>
    </source>
</evidence>
<keyword evidence="5" id="KW-1185">Reference proteome</keyword>
<dbReference type="InterPro" id="IPR011429">
    <property type="entry name" value="Cyt_c_Planctomycete-type"/>
</dbReference>
<name>A0A2S2DRS1_9BACT</name>
<dbReference type="Proteomes" id="UP000245468">
    <property type="component" value="Chromosome"/>
</dbReference>
<dbReference type="InterPro" id="IPR011444">
    <property type="entry name" value="DUF1549"/>
</dbReference>
<dbReference type="OrthoDB" id="1450284at2"/>
<feature type="domain" description="DUF1549" evidence="1">
    <location>
        <begin position="159"/>
        <end position="365"/>
    </location>
</feature>
<dbReference type="Pfam" id="PF07635">
    <property type="entry name" value="PSCyt1"/>
    <property type="match status" value="1"/>
</dbReference>
<evidence type="ECO:0000313" key="4">
    <source>
        <dbReference type="EMBL" id="AWL08083.1"/>
    </source>
</evidence>
<dbReference type="PANTHER" id="PTHR35889">
    <property type="entry name" value="CYCLOINULO-OLIGOSACCHARIDE FRUCTANOTRANSFERASE-RELATED"/>
    <property type="match status" value="1"/>
</dbReference>
<evidence type="ECO:0008006" key="6">
    <source>
        <dbReference type="Google" id="ProtNLM"/>
    </source>
</evidence>
<dbReference type="Pfam" id="PF07587">
    <property type="entry name" value="PSD1"/>
    <property type="match status" value="1"/>
</dbReference>
<dbReference type="Pfam" id="PF07583">
    <property type="entry name" value="PSCyt2"/>
    <property type="match status" value="1"/>
</dbReference>
<dbReference type="EMBL" id="CP029346">
    <property type="protein sequence ID" value="AWL08083.1"/>
    <property type="molecule type" value="Genomic_DNA"/>
</dbReference>
<protein>
    <recommendedName>
        <fullName evidence="6">DUF1553 domain-containing protein</fullName>
    </recommendedName>
</protein>
<dbReference type="RefSeq" id="WP_109321860.1">
    <property type="nucleotide sequence ID" value="NZ_CP029346.1"/>
</dbReference>
<reference evidence="5" key="1">
    <citation type="submission" date="2018-05" db="EMBL/GenBank/DDBJ databases">
        <title>Pseudarcicella sp. HME7025 Genome sequencing and assembly.</title>
        <authorList>
            <person name="Kim H."/>
            <person name="Kang H."/>
            <person name="Joh K."/>
        </authorList>
    </citation>
    <scope>NUCLEOTIDE SEQUENCE [LARGE SCALE GENOMIC DNA]</scope>
    <source>
        <strain evidence="5">HME7025</strain>
    </source>
</reference>
<feature type="domain" description="Cytochrome C Planctomycete-type" evidence="3">
    <location>
        <begin position="42"/>
        <end position="98"/>
    </location>
</feature>
<evidence type="ECO:0000313" key="5">
    <source>
        <dbReference type="Proteomes" id="UP000245468"/>
    </source>
</evidence>
<gene>
    <name evidence="4" type="ORF">HME7025_00200</name>
</gene>
<sequence>MKNLIIISILGLAGFFVGKQFWEKESRIDYNTQVKPILNKNCISCHGGVKKQGGFSLLFREEALGKTKFNAAAIVPGHPEKSSFIQRLSLQDPEEKMPYKRPPLSKKEIDILSQWVKEGAEWGEHWAYQPVKKPAVPYSSWWKQALSWVGIEAGWEENEIDHFVGAKQAEMGLGHQSKANKADLLRRLSLDLTGLSPTEAEFKAFEMDDSKDAYERKVDELLKSPRFGEKWASMWMDLARYADTKGYEKDDKRSIWRYRDYVIESFNQNKAYDQFITEQLAGDLLPNPNESQYIATAFHRNTANNDEGGTEDEEFRVAAILDRVNTTWETLQGTSFSCVQCHSHPYDPIRHDEYYQYMAYFNNTRDEDVPDESPYYRHFKSSDQKRVDSLLHFIKSKFPKEHQTWKQTIQFVEPKIHPHWADEFINGALQDNKYLAVRPGGSVRFKAVPMNDKTEMLIAYKNTNDAPSQLVIRQGSLKGEIVAQIKLDTTLSEKEGLKKGNWAHGWTYAFYTIPALAGKQDLYWSFSNKTCKPDQNTAVIGYWMLLPKTPEALKNTSFLALAKQLISTQPEGTTPILLENPAEFKRNTPVFERGSWLVPGKYVERSIPNLFAKQYQKPVRNRLELAQWMSSPQNPLTARVAVNRFWEQLFGTGLVETLEDLGSQGLSPSHQELLDFLAYQFQFTYQYKPKEFLKYLVMSATYQQSSEFTKESIEKDPNNRYLSHGPRIRLSPEQLRDQALLWSGLLSDKIGGPSVMPEQPEGIWNAPYSGMKWTKSDGEDQWRRSLYTYWRRSSPYPTQVTFDAGTRDICLSRRIRTNTPMQALNALNDPVFMECALFFARKFPQENEEKFIEKAFYQLFGKEIPSAKKKHLVDFYQQVHPVYQKDIHKCQEFLHLCPDNTIPQDAPALIARTLVSNILFNLDESINKP</sequence>
<organism evidence="4 5">
    <name type="scientific">Aquirufa nivalisilvae</name>
    <dbReference type="NCBI Taxonomy" id="2516557"/>
    <lineage>
        <taxon>Bacteria</taxon>
        <taxon>Pseudomonadati</taxon>
        <taxon>Bacteroidota</taxon>
        <taxon>Cytophagia</taxon>
        <taxon>Cytophagales</taxon>
        <taxon>Flectobacillaceae</taxon>
        <taxon>Aquirufa</taxon>
    </lineage>
</organism>
<evidence type="ECO:0000259" key="1">
    <source>
        <dbReference type="Pfam" id="PF07583"/>
    </source>
</evidence>